<sequence>MSPDRGLLVPNDLLAETAVCIGEFQVKVAPLPLVTFQSLLLSAETRTHIMSIARDLSGV</sequence>
<reference evidence="1 2" key="1">
    <citation type="submission" date="2023-12" db="EMBL/GenBank/DDBJ databases">
        <title>30 novel species of actinomycetes from the DSMZ collection.</title>
        <authorList>
            <person name="Nouioui I."/>
        </authorList>
    </citation>
    <scope>NUCLEOTIDE SEQUENCE [LARGE SCALE GENOMIC DNA]</scope>
    <source>
        <strain evidence="1 2">DSM 41528</strain>
    </source>
</reference>
<evidence type="ECO:0000313" key="1">
    <source>
        <dbReference type="EMBL" id="MEE4418852.1"/>
    </source>
</evidence>
<dbReference type="RefSeq" id="WP_261957972.1">
    <property type="nucleotide sequence ID" value="NZ_JAZBJP010000002.1"/>
</dbReference>
<accession>A0ABU7NKA2</accession>
<dbReference type="Proteomes" id="UP001307760">
    <property type="component" value="Unassembled WGS sequence"/>
</dbReference>
<protein>
    <submittedName>
        <fullName evidence="1">Uncharacterized protein</fullName>
    </submittedName>
</protein>
<dbReference type="EMBL" id="JAZBJP010000002">
    <property type="protein sequence ID" value="MEE4418852.1"/>
    <property type="molecule type" value="Genomic_DNA"/>
</dbReference>
<gene>
    <name evidence="1" type="ORF">V2J85_05735</name>
</gene>
<name>A0ABU7NKA2_9ACTN</name>
<proteinExistence type="predicted"/>
<organism evidence="1 2">
    <name type="scientific">Streptomyces bugieae</name>
    <dbReference type="NCBI Taxonomy" id="3098223"/>
    <lineage>
        <taxon>Bacteria</taxon>
        <taxon>Bacillati</taxon>
        <taxon>Actinomycetota</taxon>
        <taxon>Actinomycetes</taxon>
        <taxon>Kitasatosporales</taxon>
        <taxon>Streptomycetaceae</taxon>
        <taxon>Streptomyces</taxon>
    </lineage>
</organism>
<evidence type="ECO:0000313" key="2">
    <source>
        <dbReference type="Proteomes" id="UP001307760"/>
    </source>
</evidence>
<keyword evidence="2" id="KW-1185">Reference proteome</keyword>
<comment type="caution">
    <text evidence="1">The sequence shown here is derived from an EMBL/GenBank/DDBJ whole genome shotgun (WGS) entry which is preliminary data.</text>
</comment>